<reference evidence="1 2" key="1">
    <citation type="journal article" date="2023" name="Hortic Res">
        <title>Pangenome of water caltrop reveals structural variations and asymmetric subgenome divergence after allopolyploidization.</title>
        <authorList>
            <person name="Zhang X."/>
            <person name="Chen Y."/>
            <person name="Wang L."/>
            <person name="Yuan Y."/>
            <person name="Fang M."/>
            <person name="Shi L."/>
            <person name="Lu R."/>
            <person name="Comes H.P."/>
            <person name="Ma Y."/>
            <person name="Chen Y."/>
            <person name="Huang G."/>
            <person name="Zhou Y."/>
            <person name="Zheng Z."/>
            <person name="Qiu Y."/>
        </authorList>
    </citation>
    <scope>NUCLEOTIDE SEQUENCE [LARGE SCALE GENOMIC DNA]</scope>
    <source>
        <strain evidence="1">F231</strain>
    </source>
</reference>
<organism evidence="1 2">
    <name type="scientific">Trapa natans</name>
    <name type="common">Water chestnut</name>
    <dbReference type="NCBI Taxonomy" id="22666"/>
    <lineage>
        <taxon>Eukaryota</taxon>
        <taxon>Viridiplantae</taxon>
        <taxon>Streptophyta</taxon>
        <taxon>Embryophyta</taxon>
        <taxon>Tracheophyta</taxon>
        <taxon>Spermatophyta</taxon>
        <taxon>Magnoliopsida</taxon>
        <taxon>eudicotyledons</taxon>
        <taxon>Gunneridae</taxon>
        <taxon>Pentapetalae</taxon>
        <taxon>rosids</taxon>
        <taxon>malvids</taxon>
        <taxon>Myrtales</taxon>
        <taxon>Lythraceae</taxon>
        <taxon>Trapa</taxon>
    </lineage>
</organism>
<dbReference type="EMBL" id="JAXQNO010000002">
    <property type="protein sequence ID" value="KAK4802408.1"/>
    <property type="molecule type" value="Genomic_DNA"/>
</dbReference>
<accession>A0AAN7M4A0</accession>
<name>A0AAN7M4A0_TRANT</name>
<comment type="caution">
    <text evidence="1">The sequence shown here is derived from an EMBL/GenBank/DDBJ whole genome shotgun (WGS) entry which is preliminary data.</text>
</comment>
<keyword evidence="2" id="KW-1185">Reference proteome</keyword>
<dbReference type="Proteomes" id="UP001346149">
    <property type="component" value="Unassembled WGS sequence"/>
</dbReference>
<proteinExistence type="predicted"/>
<dbReference type="AlphaFoldDB" id="A0AAN7M4A0"/>
<protein>
    <submittedName>
        <fullName evidence="1">Uncharacterized protein</fullName>
    </submittedName>
</protein>
<evidence type="ECO:0000313" key="2">
    <source>
        <dbReference type="Proteomes" id="UP001346149"/>
    </source>
</evidence>
<gene>
    <name evidence="1" type="ORF">SAY86_000611</name>
</gene>
<sequence length="180" mass="20702">MNQLIKPRFCFHPVISSFCPGILFLAIPFIERPQDHRETPISSVTKGCLVDVAYINWPTSIRHKKNKSKRAHLPVKDPSFGKLETAFSLSQRWDCFKAFPSRSRYIDRSCKDDESRKGFFRPEKLNVFSTEPVFVDATDAGMSRVEERFLPEMAPLNLEKVYVILANAILITPSYCGERE</sequence>
<evidence type="ECO:0000313" key="1">
    <source>
        <dbReference type="EMBL" id="KAK4802408.1"/>
    </source>
</evidence>